<feature type="domain" description="MutL C-terminal dimerisation" evidence="3">
    <location>
        <begin position="539"/>
        <end position="704"/>
    </location>
</feature>
<evidence type="ECO:0000259" key="4">
    <source>
        <dbReference type="SMART" id="SM01340"/>
    </source>
</evidence>
<dbReference type="OrthoDB" id="429932at2759"/>
<dbReference type="Gene3D" id="3.30.1540.20">
    <property type="entry name" value="MutL, C-terminal domain, dimerisation subdomain"/>
    <property type="match status" value="1"/>
</dbReference>
<dbReference type="InterPro" id="IPR020568">
    <property type="entry name" value="Ribosomal_Su5_D2-typ_SF"/>
</dbReference>
<sequence>MERLSEPVVTELVQNSLDAGAGHIEIGLDCEIWECWVKDNGGGISRDSMSLLSKGLEAGRYNTSKVYVPDTSGSISTFGFRALASAADISCLEISSRTTRSRDSWSVILKSGQCLYDGPSVRWRRETPGTVVCLRDVFYNVGDPFVSSKYQYIFSLYSASYPSTVASTPLENYRVNIHKKREGQVEKGRVTSIPKTPSTLAAFRHIHGKALAAHVDEIDLIRGEMSIRGFISLNGAHSKSHQYLSLLQSTHSTKQVNPACLDLVRINLFMDLVCISSVYDIATRRSPRKSELKPVYALDIAISRRDVDNCLEPDKATVQFLNNEAVCTFLGSVIYSFLARHGFVVHSQPAVMDSPRKKRKLYDAVSPSKKRYASLPVIPTIPRDVHTQPDVNSRPGSAPIMINTDNASDEVVLDRPEFWHHSTVEETDSKEPESGSEFKRLLVDTRRLKKIQEQESGIIDKKTPQWILNALKANTSFTPAEPRIPAISLDLPSNSCRSDPATDCVPSHSSAHLSRFFSHSSERYLIGRFRRSDLLRAKVISQLDKKFIVCAIDAPSDDSAVTSAGNPHEVDRALVLIDQHAASERVRVERFLKDLCVGFLDAEGTSALRVELVPHQPVLLTRAEAQVLRGSGEAKAVLERWGFTFSGDTEYESQDAIYEQVLVSSVPEVISEKLFISSELQELLKEFLATYEMVGIPSLANTRSTGHDHTSSEPPDVVYWWQKARQHRHSKGFPERAPSTVRDHLRPFATVSTVAPAHVTCLFRIPPQGAPSTRANPSVGVRVLGLRSLAKSLPALTARGEGSETERWHCR</sequence>
<dbReference type="GO" id="GO:0030983">
    <property type="term" value="F:mismatched DNA binding"/>
    <property type="evidence" value="ECO:0007669"/>
    <property type="project" value="InterPro"/>
</dbReference>
<evidence type="ECO:0000313" key="5">
    <source>
        <dbReference type="EMBL" id="THH19488.1"/>
    </source>
</evidence>
<dbReference type="Pfam" id="PF13589">
    <property type="entry name" value="HATPase_c_3"/>
    <property type="match status" value="1"/>
</dbReference>
<dbReference type="SMART" id="SM00853">
    <property type="entry name" value="MutL_C"/>
    <property type="match status" value="1"/>
</dbReference>
<dbReference type="Gene3D" id="3.30.1370.100">
    <property type="entry name" value="MutL, C-terminal domain, regulatory subdomain"/>
    <property type="match status" value="1"/>
</dbReference>
<organism evidence="5 6">
    <name type="scientific">Bondarzewia mesenterica</name>
    <dbReference type="NCBI Taxonomy" id="1095465"/>
    <lineage>
        <taxon>Eukaryota</taxon>
        <taxon>Fungi</taxon>
        <taxon>Dikarya</taxon>
        <taxon>Basidiomycota</taxon>
        <taxon>Agaricomycotina</taxon>
        <taxon>Agaricomycetes</taxon>
        <taxon>Russulales</taxon>
        <taxon>Bondarzewiaceae</taxon>
        <taxon>Bondarzewia</taxon>
    </lineage>
</organism>
<dbReference type="GO" id="GO:0061982">
    <property type="term" value="P:meiosis I cell cycle process"/>
    <property type="evidence" value="ECO:0007669"/>
    <property type="project" value="UniProtKB-ARBA"/>
</dbReference>
<dbReference type="GO" id="GO:0140664">
    <property type="term" value="F:ATP-dependent DNA damage sensor activity"/>
    <property type="evidence" value="ECO:0007669"/>
    <property type="project" value="InterPro"/>
</dbReference>
<dbReference type="EMBL" id="SGPL01000044">
    <property type="protein sequence ID" value="THH19488.1"/>
    <property type="molecule type" value="Genomic_DNA"/>
</dbReference>
<keyword evidence="2" id="KW-0227">DNA damage</keyword>
<evidence type="ECO:0000256" key="1">
    <source>
        <dbReference type="ARBA" id="ARBA00006082"/>
    </source>
</evidence>
<comment type="caution">
    <text evidence="5">The sequence shown here is derived from an EMBL/GenBank/DDBJ whole genome shotgun (WGS) entry which is preliminary data.</text>
</comment>
<dbReference type="InterPro" id="IPR042120">
    <property type="entry name" value="MutL_C_dimsub"/>
</dbReference>
<dbReference type="InterPro" id="IPR042121">
    <property type="entry name" value="MutL_C_regsub"/>
</dbReference>
<dbReference type="GO" id="GO:0032300">
    <property type="term" value="C:mismatch repair complex"/>
    <property type="evidence" value="ECO:0007669"/>
    <property type="project" value="InterPro"/>
</dbReference>
<dbReference type="SMART" id="SM01340">
    <property type="entry name" value="DNA_mis_repair"/>
    <property type="match status" value="1"/>
</dbReference>
<name>A0A4S4M4W7_9AGAM</name>
<accession>A0A4S4M4W7</accession>
<dbReference type="InterPro" id="IPR013507">
    <property type="entry name" value="DNA_mismatch_S5_2-like"/>
</dbReference>
<dbReference type="InterPro" id="IPR036890">
    <property type="entry name" value="HATPase_C_sf"/>
</dbReference>
<dbReference type="GO" id="GO:0006298">
    <property type="term" value="P:mismatch repair"/>
    <property type="evidence" value="ECO:0007669"/>
    <property type="project" value="InterPro"/>
</dbReference>
<dbReference type="InterPro" id="IPR014721">
    <property type="entry name" value="Ribsml_uS5_D2-typ_fold_subgr"/>
</dbReference>
<dbReference type="GO" id="GO:0016887">
    <property type="term" value="F:ATP hydrolysis activity"/>
    <property type="evidence" value="ECO:0007669"/>
    <property type="project" value="InterPro"/>
</dbReference>
<dbReference type="SUPFAM" id="SSF55874">
    <property type="entry name" value="ATPase domain of HSP90 chaperone/DNA topoisomerase II/histidine kinase"/>
    <property type="match status" value="1"/>
</dbReference>
<dbReference type="SUPFAM" id="SSF54211">
    <property type="entry name" value="Ribosomal protein S5 domain 2-like"/>
    <property type="match status" value="1"/>
</dbReference>
<evidence type="ECO:0008006" key="7">
    <source>
        <dbReference type="Google" id="ProtNLM"/>
    </source>
</evidence>
<dbReference type="InterPro" id="IPR014790">
    <property type="entry name" value="MutL_C"/>
</dbReference>
<dbReference type="InterPro" id="IPR038973">
    <property type="entry name" value="MutL/Mlh/Pms-like"/>
</dbReference>
<gene>
    <name evidence="5" type="ORF">EW146_g1688</name>
</gene>
<dbReference type="Gene3D" id="3.30.230.10">
    <property type="match status" value="1"/>
</dbReference>
<dbReference type="PANTHER" id="PTHR10073:SF47">
    <property type="entry name" value="DNA MISMATCH REPAIR PROTEIN MLH3"/>
    <property type="match status" value="1"/>
</dbReference>
<reference evidence="5 6" key="1">
    <citation type="submission" date="2019-02" db="EMBL/GenBank/DDBJ databases">
        <title>Genome sequencing of the rare red list fungi Bondarzewia mesenterica.</title>
        <authorList>
            <person name="Buettner E."/>
            <person name="Kellner H."/>
        </authorList>
    </citation>
    <scope>NUCLEOTIDE SEQUENCE [LARGE SCALE GENOMIC DNA]</scope>
    <source>
        <strain evidence="5 6">DSM 108281</strain>
    </source>
</reference>
<protein>
    <recommendedName>
        <fullName evidence="7">MutL C-terminal dimerisation domain-containing protein</fullName>
    </recommendedName>
</protein>
<dbReference type="Gene3D" id="3.30.565.10">
    <property type="entry name" value="Histidine kinase-like ATPase, C-terminal domain"/>
    <property type="match status" value="1"/>
</dbReference>
<comment type="similarity">
    <text evidence="1">Belongs to the DNA mismatch repair MutL/HexB family.</text>
</comment>
<proteinExistence type="inferred from homology"/>
<feature type="domain" description="DNA mismatch repair protein S5" evidence="4">
    <location>
        <begin position="203"/>
        <end position="339"/>
    </location>
</feature>
<dbReference type="AlphaFoldDB" id="A0A4S4M4W7"/>
<dbReference type="GO" id="GO:0005524">
    <property type="term" value="F:ATP binding"/>
    <property type="evidence" value="ECO:0007669"/>
    <property type="project" value="InterPro"/>
</dbReference>
<evidence type="ECO:0000259" key="3">
    <source>
        <dbReference type="SMART" id="SM00853"/>
    </source>
</evidence>
<keyword evidence="6" id="KW-1185">Reference proteome</keyword>
<evidence type="ECO:0000313" key="6">
    <source>
        <dbReference type="Proteomes" id="UP000310158"/>
    </source>
</evidence>
<evidence type="ECO:0000256" key="2">
    <source>
        <dbReference type="ARBA" id="ARBA00022763"/>
    </source>
</evidence>
<dbReference type="Proteomes" id="UP000310158">
    <property type="component" value="Unassembled WGS sequence"/>
</dbReference>
<dbReference type="PANTHER" id="PTHR10073">
    <property type="entry name" value="DNA MISMATCH REPAIR PROTEIN MLH, PMS, MUTL"/>
    <property type="match status" value="1"/>
</dbReference>